<evidence type="ECO:0000256" key="1">
    <source>
        <dbReference type="SAM" id="MobiDB-lite"/>
    </source>
</evidence>
<organism evidence="2 3">
    <name type="scientific">Letharia lupina</name>
    <dbReference type="NCBI Taxonomy" id="560253"/>
    <lineage>
        <taxon>Eukaryota</taxon>
        <taxon>Fungi</taxon>
        <taxon>Dikarya</taxon>
        <taxon>Ascomycota</taxon>
        <taxon>Pezizomycotina</taxon>
        <taxon>Lecanoromycetes</taxon>
        <taxon>OSLEUM clade</taxon>
        <taxon>Lecanoromycetidae</taxon>
        <taxon>Lecanorales</taxon>
        <taxon>Lecanorineae</taxon>
        <taxon>Parmeliaceae</taxon>
        <taxon>Letharia</taxon>
    </lineage>
</organism>
<evidence type="ECO:0000313" key="2">
    <source>
        <dbReference type="EMBL" id="KAF6223668.1"/>
    </source>
</evidence>
<sequence>MVKEMLSLQNTSGTESFRSNYLELRHKAPPAVVLRTDQDFEYSREAVQAKCSTTFDSVDLSSFQRSIYENADEAHWYMNHGPGGLPDFNWTEERDKFELEHQQTQRPLEHTDHSPKTPSVSPLTSLHPPKAETTPVIVPNDSPLTPSESSLTDSQPPNSSVEIPANTPQIVIPDDSWPHGLELRRSEKQLEALLRKPQIMI</sequence>
<dbReference type="RefSeq" id="XP_037152885.1">
    <property type="nucleotide sequence ID" value="XM_037291450.1"/>
</dbReference>
<dbReference type="Proteomes" id="UP000593566">
    <property type="component" value="Unassembled WGS sequence"/>
</dbReference>
<gene>
    <name evidence="2" type="ORF">HO133_000511</name>
</gene>
<dbReference type="AlphaFoldDB" id="A0A8H6FDB4"/>
<dbReference type="EMBL" id="JACCJB010000010">
    <property type="protein sequence ID" value="KAF6223668.1"/>
    <property type="molecule type" value="Genomic_DNA"/>
</dbReference>
<dbReference type="GeneID" id="59328930"/>
<name>A0A8H6FDB4_9LECA</name>
<proteinExistence type="predicted"/>
<feature type="compositionally biased region" description="Polar residues" evidence="1">
    <location>
        <begin position="142"/>
        <end position="169"/>
    </location>
</feature>
<feature type="compositionally biased region" description="Basic and acidic residues" evidence="1">
    <location>
        <begin position="98"/>
        <end position="115"/>
    </location>
</feature>
<comment type="caution">
    <text evidence="2">The sequence shown here is derived from an EMBL/GenBank/DDBJ whole genome shotgun (WGS) entry which is preliminary data.</text>
</comment>
<reference evidence="2 3" key="1">
    <citation type="journal article" date="2020" name="Genomics">
        <title>Complete, high-quality genomes from long-read metagenomic sequencing of two wolf lichen thalli reveals enigmatic genome architecture.</title>
        <authorList>
            <person name="McKenzie S.K."/>
            <person name="Walston R.F."/>
            <person name="Allen J.L."/>
        </authorList>
    </citation>
    <scope>NUCLEOTIDE SEQUENCE [LARGE SCALE GENOMIC DNA]</scope>
    <source>
        <strain evidence="2">WasteWater1</strain>
    </source>
</reference>
<accession>A0A8H6FDB4</accession>
<keyword evidence="3" id="KW-1185">Reference proteome</keyword>
<feature type="region of interest" description="Disordered" evidence="1">
    <location>
        <begin position="98"/>
        <end position="173"/>
    </location>
</feature>
<evidence type="ECO:0000313" key="3">
    <source>
        <dbReference type="Proteomes" id="UP000593566"/>
    </source>
</evidence>
<protein>
    <submittedName>
        <fullName evidence="2">Uncharacterized protein</fullName>
    </submittedName>
</protein>